<dbReference type="AlphaFoldDB" id="A0A967EBE5"/>
<dbReference type="Gene3D" id="3.40.1410.10">
    <property type="entry name" value="Chorismate lyase-like"/>
    <property type="match status" value="1"/>
</dbReference>
<evidence type="ECO:0000259" key="4">
    <source>
        <dbReference type="PROSITE" id="PS50949"/>
    </source>
</evidence>
<dbReference type="CDD" id="cd07377">
    <property type="entry name" value="WHTH_GntR"/>
    <property type="match status" value="1"/>
</dbReference>
<dbReference type="InterPro" id="IPR036388">
    <property type="entry name" value="WH-like_DNA-bd_sf"/>
</dbReference>
<dbReference type="SUPFAM" id="SSF46785">
    <property type="entry name" value="Winged helix' DNA-binding domain"/>
    <property type="match status" value="1"/>
</dbReference>
<dbReference type="InterPro" id="IPR028978">
    <property type="entry name" value="Chorismate_lyase_/UTRA_dom_sf"/>
</dbReference>
<reference evidence="5" key="1">
    <citation type="submission" date="2020-03" db="EMBL/GenBank/DDBJ databases">
        <title>Draft sequencing of Calidifontibacter sp. DB0510.</title>
        <authorList>
            <person name="Kim D.-U."/>
        </authorList>
    </citation>
    <scope>NUCLEOTIDE SEQUENCE</scope>
    <source>
        <strain evidence="5">DB0510</strain>
    </source>
</reference>
<dbReference type="Pfam" id="PF07702">
    <property type="entry name" value="UTRA"/>
    <property type="match status" value="1"/>
</dbReference>
<dbReference type="GO" id="GO:0003677">
    <property type="term" value="F:DNA binding"/>
    <property type="evidence" value="ECO:0007669"/>
    <property type="project" value="UniProtKB-KW"/>
</dbReference>
<dbReference type="PROSITE" id="PS50949">
    <property type="entry name" value="HTH_GNTR"/>
    <property type="match status" value="1"/>
</dbReference>
<feature type="domain" description="HTH gntR-type" evidence="4">
    <location>
        <begin position="8"/>
        <end position="76"/>
    </location>
</feature>
<accession>A0A967EBE5</accession>
<keyword evidence="3" id="KW-0804">Transcription</keyword>
<dbReference type="InterPro" id="IPR050679">
    <property type="entry name" value="Bact_HTH_transcr_reg"/>
</dbReference>
<dbReference type="InterPro" id="IPR000524">
    <property type="entry name" value="Tscrpt_reg_HTH_GntR"/>
</dbReference>
<evidence type="ECO:0000256" key="2">
    <source>
        <dbReference type="ARBA" id="ARBA00023125"/>
    </source>
</evidence>
<dbReference type="Proteomes" id="UP000744769">
    <property type="component" value="Unassembled WGS sequence"/>
</dbReference>
<dbReference type="GO" id="GO:0003700">
    <property type="term" value="F:DNA-binding transcription factor activity"/>
    <property type="evidence" value="ECO:0007669"/>
    <property type="project" value="InterPro"/>
</dbReference>
<dbReference type="Pfam" id="PF00392">
    <property type="entry name" value="GntR"/>
    <property type="match status" value="1"/>
</dbReference>
<name>A0A967EBE5_9MICO</name>
<dbReference type="Gene3D" id="1.10.10.10">
    <property type="entry name" value="Winged helix-like DNA-binding domain superfamily/Winged helix DNA-binding domain"/>
    <property type="match status" value="1"/>
</dbReference>
<dbReference type="SUPFAM" id="SSF64288">
    <property type="entry name" value="Chorismate lyase-like"/>
    <property type="match status" value="1"/>
</dbReference>
<keyword evidence="6" id="KW-1185">Reference proteome</keyword>
<evidence type="ECO:0000313" key="5">
    <source>
        <dbReference type="EMBL" id="NHN56854.1"/>
    </source>
</evidence>
<sequence length="252" mass="27957">MPDSREPAYRYRQVAEALRDRIQGGEWVPGERIPTEAALAAEFDVNRLTVRQAITQLRIIGLVDTRQGSGTYVANPVPLLEVSMASDDDVDHGSLRATAHPAVGHVHERLLSVTPDADAQAAALLSVPASRLFRIATLLESDETLYAVCDYWIDGDRFPGIADGWDDGETMGMRLQSEFDVTAYYSWRRFRADAADPAIASQLGVTVGAPLLIRDGVSHDEHGSPVYYVVRRMRGDRVAYTVNYLDRPTRDR</sequence>
<dbReference type="SMART" id="SM00866">
    <property type="entry name" value="UTRA"/>
    <property type="match status" value="1"/>
</dbReference>
<evidence type="ECO:0000313" key="6">
    <source>
        <dbReference type="Proteomes" id="UP000744769"/>
    </source>
</evidence>
<dbReference type="InterPro" id="IPR011663">
    <property type="entry name" value="UTRA"/>
</dbReference>
<dbReference type="EMBL" id="JAAOIV010000010">
    <property type="protein sequence ID" value="NHN56854.1"/>
    <property type="molecule type" value="Genomic_DNA"/>
</dbReference>
<evidence type="ECO:0000256" key="3">
    <source>
        <dbReference type="ARBA" id="ARBA00023163"/>
    </source>
</evidence>
<proteinExistence type="predicted"/>
<dbReference type="PANTHER" id="PTHR44846:SF1">
    <property type="entry name" value="MANNOSYL-D-GLYCERATE TRANSPORT_METABOLISM SYSTEM REPRESSOR MNGR-RELATED"/>
    <property type="match status" value="1"/>
</dbReference>
<comment type="caution">
    <text evidence="5">The sequence shown here is derived from an EMBL/GenBank/DDBJ whole genome shotgun (WGS) entry which is preliminary data.</text>
</comment>
<dbReference type="GO" id="GO:0045892">
    <property type="term" value="P:negative regulation of DNA-templated transcription"/>
    <property type="evidence" value="ECO:0007669"/>
    <property type="project" value="TreeGrafter"/>
</dbReference>
<keyword evidence="1" id="KW-0805">Transcription regulation</keyword>
<dbReference type="SMART" id="SM00345">
    <property type="entry name" value="HTH_GNTR"/>
    <property type="match status" value="1"/>
</dbReference>
<gene>
    <name evidence="5" type="ORF">G9U51_13840</name>
</gene>
<protein>
    <submittedName>
        <fullName evidence="5">GntR family transcriptional regulator</fullName>
    </submittedName>
</protein>
<dbReference type="RefSeq" id="WP_166197506.1">
    <property type="nucleotide sequence ID" value="NZ_JAAOIV010000010.1"/>
</dbReference>
<dbReference type="PRINTS" id="PR00035">
    <property type="entry name" value="HTHGNTR"/>
</dbReference>
<dbReference type="InterPro" id="IPR036390">
    <property type="entry name" value="WH_DNA-bd_sf"/>
</dbReference>
<evidence type="ECO:0000256" key="1">
    <source>
        <dbReference type="ARBA" id="ARBA00023015"/>
    </source>
</evidence>
<keyword evidence="2" id="KW-0238">DNA-binding</keyword>
<organism evidence="5 6">
    <name type="scientific">Metallococcus carri</name>
    <dbReference type="NCBI Taxonomy" id="1656884"/>
    <lineage>
        <taxon>Bacteria</taxon>
        <taxon>Bacillati</taxon>
        <taxon>Actinomycetota</taxon>
        <taxon>Actinomycetes</taxon>
        <taxon>Micrococcales</taxon>
        <taxon>Dermacoccaceae</taxon>
        <taxon>Metallococcus</taxon>
    </lineage>
</organism>
<dbReference type="PANTHER" id="PTHR44846">
    <property type="entry name" value="MANNOSYL-D-GLYCERATE TRANSPORT/METABOLISM SYSTEM REPRESSOR MNGR-RELATED"/>
    <property type="match status" value="1"/>
</dbReference>